<reference evidence="3 4" key="1">
    <citation type="submission" date="2023-02" db="EMBL/GenBank/DDBJ databases">
        <authorList>
            <person name="Maleckis M."/>
        </authorList>
    </citation>
    <scope>NUCLEOTIDE SEQUENCE [LARGE SCALE GENOMIC DNA]</scope>
    <source>
        <strain evidence="3 4">P8-A2</strain>
    </source>
</reference>
<dbReference type="Proteomes" id="UP001257627">
    <property type="component" value="Unassembled WGS sequence"/>
</dbReference>
<feature type="compositionally biased region" description="Basic and acidic residues" evidence="1">
    <location>
        <begin position="1"/>
        <end position="12"/>
    </location>
</feature>
<dbReference type="EMBL" id="JARAKF010000001">
    <property type="protein sequence ID" value="MDU8992354.1"/>
    <property type="molecule type" value="Genomic_DNA"/>
</dbReference>
<dbReference type="RefSeq" id="WP_240363009.1">
    <property type="nucleotide sequence ID" value="NZ_CP107955.1"/>
</dbReference>
<dbReference type="InterPro" id="IPR023210">
    <property type="entry name" value="NADP_OxRdtase_dom"/>
</dbReference>
<evidence type="ECO:0000313" key="4">
    <source>
        <dbReference type="Proteomes" id="UP001257627"/>
    </source>
</evidence>
<name>A0ABU3UEM1_9ACTN</name>
<accession>A0ABU3UEM1</accession>
<comment type="caution">
    <text evidence="3">The sequence shown here is derived from an EMBL/GenBank/DDBJ whole genome shotgun (WGS) entry which is preliminary data.</text>
</comment>
<gene>
    <name evidence="3" type="ORF">PU648_08285</name>
</gene>
<evidence type="ECO:0000256" key="1">
    <source>
        <dbReference type="SAM" id="MobiDB-lite"/>
    </source>
</evidence>
<dbReference type="Pfam" id="PF00248">
    <property type="entry name" value="Aldo_ket_red"/>
    <property type="match status" value="1"/>
</dbReference>
<feature type="domain" description="NADP-dependent oxidoreductase" evidence="2">
    <location>
        <begin position="2"/>
        <end position="60"/>
    </location>
</feature>
<feature type="region of interest" description="Disordered" evidence="1">
    <location>
        <begin position="1"/>
        <end position="39"/>
    </location>
</feature>
<dbReference type="InterPro" id="IPR036812">
    <property type="entry name" value="NAD(P)_OxRdtase_dom_sf"/>
</dbReference>
<protein>
    <recommendedName>
        <fullName evidence="2">NADP-dependent oxidoreductase domain-containing protein</fullName>
    </recommendedName>
</protein>
<proteinExistence type="predicted"/>
<organism evidence="3 4">
    <name type="scientific">Streptomyces mirabilis</name>
    <dbReference type="NCBI Taxonomy" id="68239"/>
    <lineage>
        <taxon>Bacteria</taxon>
        <taxon>Bacillati</taxon>
        <taxon>Actinomycetota</taxon>
        <taxon>Actinomycetes</taxon>
        <taxon>Kitasatosporales</taxon>
        <taxon>Streptomycetaceae</taxon>
        <taxon>Streptomyces</taxon>
    </lineage>
</organism>
<dbReference type="SUPFAM" id="SSF51430">
    <property type="entry name" value="NAD(P)-linked oxidoreductase"/>
    <property type="match status" value="1"/>
</dbReference>
<evidence type="ECO:0000313" key="3">
    <source>
        <dbReference type="EMBL" id="MDU8992354.1"/>
    </source>
</evidence>
<evidence type="ECO:0000259" key="2">
    <source>
        <dbReference type="Pfam" id="PF00248"/>
    </source>
</evidence>
<dbReference type="Gene3D" id="3.20.20.100">
    <property type="entry name" value="NADP-dependent oxidoreductase domain"/>
    <property type="match status" value="1"/>
</dbReference>
<sequence>MGRALKDRRDRAVPATKVGVLSRDSEGRPVRGPNGRPEHVRLSIDESLGRLGTDHVDLWVSQGEYVMPIPGTKTLKYLLDNAATVDTSPTP</sequence>
<keyword evidence="4" id="KW-1185">Reference proteome</keyword>